<dbReference type="AlphaFoldDB" id="A0A5Q2RJ99"/>
<dbReference type="PROSITE" id="PS00588">
    <property type="entry name" value="FLAGELLA_BB_ROD"/>
    <property type="match status" value="1"/>
</dbReference>
<feature type="domain" description="Flagellar basal-body/hook protein C-terminal" evidence="3">
    <location>
        <begin position="90"/>
        <end position="126"/>
    </location>
</feature>
<keyword evidence="5" id="KW-1185">Reference proteome</keyword>
<evidence type="ECO:0000256" key="1">
    <source>
        <dbReference type="ARBA" id="ARBA00009677"/>
    </source>
</evidence>
<comment type="similarity">
    <text evidence="1">Belongs to the flagella basal body rod proteins family.</text>
</comment>
<evidence type="ECO:0000259" key="3">
    <source>
        <dbReference type="Pfam" id="PF06429"/>
    </source>
</evidence>
<evidence type="ECO:0000313" key="4">
    <source>
        <dbReference type="EMBL" id="QGG94641.1"/>
    </source>
</evidence>
<comment type="subcellular location">
    <subcellularLocation>
        <location evidence="2">Bacterial flagellum basal body</location>
    </subcellularLocation>
</comment>
<proteinExistence type="inferred from homology"/>
<dbReference type="RefSeq" id="WP_153758747.1">
    <property type="nucleotide sequence ID" value="NZ_CP045851.1"/>
</dbReference>
<keyword evidence="4" id="KW-0966">Cell projection</keyword>
<dbReference type="EMBL" id="CP045851">
    <property type="protein sequence ID" value="QGG94641.1"/>
    <property type="molecule type" value="Genomic_DNA"/>
</dbReference>
<dbReference type="Proteomes" id="UP000334019">
    <property type="component" value="Chromosome"/>
</dbReference>
<dbReference type="NCBIfam" id="TIGR01395">
    <property type="entry name" value="FlgC"/>
    <property type="match status" value="1"/>
</dbReference>
<keyword evidence="4" id="KW-0282">Flagellum</keyword>
<gene>
    <name evidence="4" type="primary">flgC</name>
    <name evidence="4" type="ORF">GH723_05685</name>
</gene>
<dbReference type="Pfam" id="PF06429">
    <property type="entry name" value="Flg_bbr_C"/>
    <property type="match status" value="1"/>
</dbReference>
<dbReference type="InterPro" id="IPR010930">
    <property type="entry name" value="Flg_bb/hook_C_dom"/>
</dbReference>
<accession>A0A5Q2RJ99</accession>
<dbReference type="KEGG" id="atq:GH723_05685"/>
<name>A0A5Q2RJ99_9ACTN</name>
<comment type="subunit">
    <text evidence="2">The basal body constitutes a major portion of the flagellar organelle and consists of four rings (L,P,S, and M) mounted on a central rod. The rod consists of about 26 subunits of FlgG in the distal portion, and FlgB, FlgC and FlgF are thought to build up the proximal portion of the rod with about 6 subunits each.</text>
</comment>
<dbReference type="GO" id="GO:0030694">
    <property type="term" value="C:bacterial-type flagellum basal body, rod"/>
    <property type="evidence" value="ECO:0007669"/>
    <property type="project" value="UniProtKB-UniRule"/>
</dbReference>
<organism evidence="4 5">
    <name type="scientific">Actinomarinicola tropica</name>
    <dbReference type="NCBI Taxonomy" id="2789776"/>
    <lineage>
        <taxon>Bacteria</taxon>
        <taxon>Bacillati</taxon>
        <taxon>Actinomycetota</taxon>
        <taxon>Acidimicrobiia</taxon>
        <taxon>Acidimicrobiales</taxon>
        <taxon>Iamiaceae</taxon>
        <taxon>Actinomarinicola</taxon>
    </lineage>
</organism>
<keyword evidence="2" id="KW-0975">Bacterial flagellum</keyword>
<dbReference type="InterPro" id="IPR019776">
    <property type="entry name" value="Flagellar_basal_body_rod_CS"/>
</dbReference>
<evidence type="ECO:0000256" key="2">
    <source>
        <dbReference type="RuleBase" id="RU362062"/>
    </source>
</evidence>
<evidence type="ECO:0000313" key="5">
    <source>
        <dbReference type="Proteomes" id="UP000334019"/>
    </source>
</evidence>
<sequence length="136" mass="14503">MSALFGSIAIAGSGMGVYKTWIDATADNVANVNTVRSTDEAAFQQRFVVSAAAENGAGQIGNGARVAGVLFGDAEGRLVYDPAHPLADEQGMVRHPDMNLSDQMTNLIIAQRAYQANVTVFERARDAYLRGLEIGR</sequence>
<dbReference type="GO" id="GO:0071973">
    <property type="term" value="P:bacterial-type flagellum-dependent cell motility"/>
    <property type="evidence" value="ECO:0007669"/>
    <property type="project" value="UniProtKB-UniRule"/>
</dbReference>
<keyword evidence="4" id="KW-0969">Cilium</keyword>
<reference evidence="4 5" key="1">
    <citation type="submission" date="2019-11" db="EMBL/GenBank/DDBJ databases">
        <authorList>
            <person name="He Y."/>
        </authorList>
    </citation>
    <scope>NUCLEOTIDE SEQUENCE [LARGE SCALE GENOMIC DNA]</scope>
    <source>
        <strain evidence="4 5">SCSIO 58843</strain>
    </source>
</reference>
<dbReference type="InterPro" id="IPR006299">
    <property type="entry name" value="FlgC"/>
</dbReference>
<protein>
    <recommendedName>
        <fullName evidence="2">Flagellar basal-body rod protein FlgC</fullName>
    </recommendedName>
</protein>